<feature type="compositionally biased region" description="Polar residues" evidence="2">
    <location>
        <begin position="126"/>
        <end position="136"/>
    </location>
</feature>
<evidence type="ECO:0000313" key="4">
    <source>
        <dbReference type="EMBL" id="KAL2495278.1"/>
    </source>
</evidence>
<feature type="compositionally biased region" description="Pro residues" evidence="2">
    <location>
        <begin position="57"/>
        <end position="73"/>
    </location>
</feature>
<feature type="compositionally biased region" description="Basic and acidic residues" evidence="2">
    <location>
        <begin position="142"/>
        <end position="154"/>
    </location>
</feature>
<dbReference type="Pfam" id="PF04504">
    <property type="entry name" value="GeBP-like_DBD"/>
    <property type="match status" value="1"/>
</dbReference>
<keyword evidence="5" id="KW-1185">Reference proteome</keyword>
<dbReference type="AlphaFoldDB" id="A0ABD1S5X0"/>
<gene>
    <name evidence="4" type="ORF">Fot_39035</name>
</gene>
<evidence type="ECO:0000256" key="2">
    <source>
        <dbReference type="SAM" id="MobiDB-lite"/>
    </source>
</evidence>
<dbReference type="InterPro" id="IPR053932">
    <property type="entry name" value="GeBP-like_DBD"/>
</dbReference>
<comment type="similarity">
    <text evidence="1">Belongs to the GeBP family.</text>
</comment>
<organism evidence="4 5">
    <name type="scientific">Forsythia ovata</name>
    <dbReference type="NCBI Taxonomy" id="205694"/>
    <lineage>
        <taxon>Eukaryota</taxon>
        <taxon>Viridiplantae</taxon>
        <taxon>Streptophyta</taxon>
        <taxon>Embryophyta</taxon>
        <taxon>Tracheophyta</taxon>
        <taxon>Spermatophyta</taxon>
        <taxon>Magnoliopsida</taxon>
        <taxon>eudicotyledons</taxon>
        <taxon>Gunneridae</taxon>
        <taxon>Pentapetalae</taxon>
        <taxon>asterids</taxon>
        <taxon>lamiids</taxon>
        <taxon>Lamiales</taxon>
        <taxon>Oleaceae</taxon>
        <taxon>Forsythieae</taxon>
        <taxon>Forsythia</taxon>
    </lineage>
</organism>
<evidence type="ECO:0000259" key="3">
    <source>
        <dbReference type="Pfam" id="PF04504"/>
    </source>
</evidence>
<accession>A0ABD1S5X0</accession>
<dbReference type="Proteomes" id="UP001604277">
    <property type="component" value="Unassembled WGS sequence"/>
</dbReference>
<dbReference type="PANTHER" id="PTHR31662:SF104">
    <property type="entry name" value="LISH DOMAIN-CONTAINING PROTEIN C1711.05-LIKE"/>
    <property type="match status" value="1"/>
</dbReference>
<proteinExistence type="inferred from homology"/>
<dbReference type="PANTHER" id="PTHR31662">
    <property type="entry name" value="BNAANNG10740D PROTEIN-RELATED"/>
    <property type="match status" value="1"/>
</dbReference>
<dbReference type="InterPro" id="IPR007592">
    <property type="entry name" value="GEBP"/>
</dbReference>
<evidence type="ECO:0000256" key="1">
    <source>
        <dbReference type="ARBA" id="ARBA00010820"/>
    </source>
</evidence>
<name>A0ABD1S5X0_9LAMI</name>
<feature type="region of interest" description="Disordered" evidence="2">
    <location>
        <begin position="273"/>
        <end position="317"/>
    </location>
</feature>
<feature type="compositionally biased region" description="Polar residues" evidence="2">
    <location>
        <begin position="43"/>
        <end position="53"/>
    </location>
</feature>
<reference evidence="5" key="1">
    <citation type="submission" date="2024-07" db="EMBL/GenBank/DDBJ databases">
        <title>Two chromosome-level genome assemblies of Korean endemic species Abeliophyllum distichum and Forsythia ovata (Oleaceae).</title>
        <authorList>
            <person name="Jang H."/>
        </authorList>
    </citation>
    <scope>NUCLEOTIDE SEQUENCE [LARGE SCALE GENOMIC DNA]</scope>
</reference>
<feature type="compositionally biased region" description="Acidic residues" evidence="2">
    <location>
        <begin position="13"/>
        <end position="26"/>
    </location>
</feature>
<dbReference type="GO" id="GO:0010468">
    <property type="term" value="P:regulation of gene expression"/>
    <property type="evidence" value="ECO:0007669"/>
    <property type="project" value="UniProtKB-ARBA"/>
</dbReference>
<keyword evidence="4" id="KW-0238">DNA-binding</keyword>
<feature type="region of interest" description="Disordered" evidence="2">
    <location>
        <begin position="1"/>
        <end position="185"/>
    </location>
</feature>
<feature type="compositionally biased region" description="Basic and acidic residues" evidence="2">
    <location>
        <begin position="1"/>
        <end position="12"/>
    </location>
</feature>
<evidence type="ECO:0000313" key="5">
    <source>
        <dbReference type="Proteomes" id="UP001604277"/>
    </source>
</evidence>
<comment type="caution">
    <text evidence="4">The sequence shown here is derived from an EMBL/GenBank/DDBJ whole genome shotgun (WGS) entry which is preliminary data.</text>
</comment>
<protein>
    <submittedName>
        <fullName evidence="4">DNA-binding storekeeper protein-related transcriptional regulator</fullName>
    </submittedName>
</protein>
<sequence>MAKNREPEKPIESESESGEDDDEVSSEEVGSSDSDSEPEPEQTLAQSTKNPSTAPGPKKPQPQPALKPPPPQPSSSSEEEEEGSGSEPESDTEPVDQNVKPLVSKPMDVPQKPTTSAAARKPRSKPNASQPSTPSKATGAKRPAEEKEAEAKDNKRSKKKPPYEAESSGKPPSTPNDDPKKQLFQRLWSEDDEIVVLKGLIDYATKKKADPFTDLSDFHDFIRENLHVDVTRTQLQDKIRRLRKKYQNNRSKEKKGKERTFSKAHERNAYDLSNMIWGPGGSGNDNGSEGDKAVGSPKANGTAVRKTPSEGVNKVENSNSKEMKSLAVANGDVEMMTGSFGGMSMREWILRTGAELFEGEKRFEGHKEWRKLRVEEIELEEKRYDLMRAQTKLVLNILRSTDH</sequence>
<feature type="compositionally biased region" description="Acidic residues" evidence="2">
    <location>
        <begin position="77"/>
        <end position="94"/>
    </location>
</feature>
<feature type="domain" description="Glabrous enhancer-binding protein-like DBD" evidence="3">
    <location>
        <begin position="184"/>
        <end position="278"/>
    </location>
</feature>
<dbReference type="GO" id="GO:0003677">
    <property type="term" value="F:DNA binding"/>
    <property type="evidence" value="ECO:0007669"/>
    <property type="project" value="UniProtKB-KW"/>
</dbReference>
<dbReference type="EMBL" id="JBFOLJ010000011">
    <property type="protein sequence ID" value="KAL2495278.1"/>
    <property type="molecule type" value="Genomic_DNA"/>
</dbReference>